<gene>
    <name evidence="5" type="ORF">C6N40_08780</name>
</gene>
<keyword evidence="6" id="KW-1185">Reference proteome</keyword>
<dbReference type="AlphaFoldDB" id="A0A2P6M818"/>
<sequence>MKKTLLFSVLALAMGNAQAGSLLPAGAADQQPVRLMAAPLPAGDFERQPVSMAWPMDPRAELAAPAPHRAESREYWTTVDGAELQAGLAIDTTAPGALVRLSPAGAVPGRRPAAAVDPSQLRVMRHGRLVAQPQALSQRATTAQLRQAGMEVSDGTAIVQLEPALGQGRFQLQLPRAEGQFLVHVFEPRSELVLAAQADRVRVLAGDSFEVSAVLGKGDRPMPGTRIEGQLVSPEGQVLPLAFRNGKALARLPENVQTGPGLWEVQLFAGAAAPDGAVQRDARTAIEVARPTARLAGDYGFDAASLAFRLPVQVAAPGRYELRGVLYATGPDGQLAPVAQAHSADWLEPGRRSLSLPFGPGNLPMGYGAPFELRQLELKDQSRMGTLETRERALSEGKPRRPLPVRDRLR</sequence>
<dbReference type="RefSeq" id="WP_106990645.1">
    <property type="nucleotide sequence ID" value="NZ_KZ679091.1"/>
</dbReference>
<reference evidence="5 6" key="1">
    <citation type="submission" date="2018-03" db="EMBL/GenBank/DDBJ databases">
        <title>Arenimonas caeni sp. nov., isolated from activated sludge.</title>
        <authorList>
            <person name="Liu H."/>
        </authorList>
    </citation>
    <scope>NUCLEOTIDE SEQUENCE [LARGE SCALE GENOMIC DNA]</scope>
    <source>
        <strain evidence="6">z29</strain>
    </source>
</reference>
<evidence type="ECO:0000256" key="2">
    <source>
        <dbReference type="SAM" id="SignalP"/>
    </source>
</evidence>
<dbReference type="EMBL" id="PVLF01000013">
    <property type="protein sequence ID" value="PRH82120.1"/>
    <property type="molecule type" value="Genomic_DNA"/>
</dbReference>
<evidence type="ECO:0000313" key="5">
    <source>
        <dbReference type="EMBL" id="PRH82120.1"/>
    </source>
</evidence>
<feature type="domain" description="DUF4785" evidence="4">
    <location>
        <begin position="292"/>
        <end position="394"/>
    </location>
</feature>
<feature type="region of interest" description="Disordered" evidence="1">
    <location>
        <begin position="388"/>
        <end position="410"/>
    </location>
</feature>
<feature type="signal peptide" evidence="2">
    <location>
        <begin position="1"/>
        <end position="19"/>
    </location>
</feature>
<comment type="caution">
    <text evidence="5">The sequence shown here is derived from an EMBL/GenBank/DDBJ whole genome shotgun (WGS) entry which is preliminary data.</text>
</comment>
<organism evidence="5 6">
    <name type="scientific">Arenimonas caeni</name>
    <dbReference type="NCBI Taxonomy" id="2058085"/>
    <lineage>
        <taxon>Bacteria</taxon>
        <taxon>Pseudomonadati</taxon>
        <taxon>Pseudomonadota</taxon>
        <taxon>Gammaproteobacteria</taxon>
        <taxon>Lysobacterales</taxon>
        <taxon>Lysobacteraceae</taxon>
        <taxon>Arenimonas</taxon>
    </lineage>
</organism>
<dbReference type="Gene3D" id="2.60.40.3870">
    <property type="entry name" value="Uncharacterised protein PF16024, DUF4785"/>
    <property type="match status" value="1"/>
</dbReference>
<dbReference type="Pfam" id="PF16024">
    <property type="entry name" value="DUF4785_1st"/>
    <property type="match status" value="1"/>
</dbReference>
<evidence type="ECO:0000259" key="3">
    <source>
        <dbReference type="Pfam" id="PF16024"/>
    </source>
</evidence>
<keyword evidence="2" id="KW-0732">Signal</keyword>
<accession>A0A2P6M818</accession>
<dbReference type="Proteomes" id="UP000241736">
    <property type="component" value="Unassembled WGS sequence"/>
</dbReference>
<dbReference type="InterPro" id="IPR048295">
    <property type="entry name" value="DUF4785_C"/>
</dbReference>
<dbReference type="OrthoDB" id="5935982at2"/>
<dbReference type="Gene3D" id="2.60.120.1370">
    <property type="match status" value="1"/>
</dbReference>
<protein>
    <submittedName>
        <fullName evidence="5">DUF4785 domain-containing protein</fullName>
    </submittedName>
</protein>
<name>A0A2P6M818_9GAMM</name>
<feature type="chain" id="PRO_5015160858" evidence="2">
    <location>
        <begin position="20"/>
        <end position="410"/>
    </location>
</feature>
<evidence type="ECO:0000259" key="4">
    <source>
        <dbReference type="Pfam" id="PF20943"/>
    </source>
</evidence>
<evidence type="ECO:0000256" key="1">
    <source>
        <dbReference type="SAM" id="MobiDB-lite"/>
    </source>
</evidence>
<feature type="domain" description="DUF4785" evidence="3">
    <location>
        <begin position="42"/>
        <end position="187"/>
    </location>
</feature>
<proteinExistence type="predicted"/>
<evidence type="ECO:0000313" key="6">
    <source>
        <dbReference type="Proteomes" id="UP000241736"/>
    </source>
</evidence>
<dbReference type="InterPro" id="IPR031979">
    <property type="entry name" value="DUF4785_N"/>
</dbReference>
<dbReference type="Pfam" id="PF20943">
    <property type="entry name" value="DUF4785_3rd"/>
    <property type="match status" value="1"/>
</dbReference>